<proteinExistence type="predicted"/>
<organism evidence="1 2">
    <name type="scientific">Candidatus Bacteroides pullicola</name>
    <dbReference type="NCBI Taxonomy" id="2838475"/>
    <lineage>
        <taxon>Bacteria</taxon>
        <taxon>Pseudomonadati</taxon>
        <taxon>Bacteroidota</taxon>
        <taxon>Bacteroidia</taxon>
        <taxon>Bacteroidales</taxon>
        <taxon>Bacteroidaceae</taxon>
        <taxon>Bacteroides</taxon>
    </lineage>
</organism>
<protein>
    <submittedName>
        <fullName evidence="1">Uncharacterized protein</fullName>
    </submittedName>
</protein>
<accession>A0A9D1ZJJ0</accession>
<dbReference type="Proteomes" id="UP000886851">
    <property type="component" value="Unassembled WGS sequence"/>
</dbReference>
<gene>
    <name evidence="1" type="ORF">H9824_01270</name>
</gene>
<dbReference type="EMBL" id="DXCV01000012">
    <property type="protein sequence ID" value="HIY87317.1"/>
    <property type="molecule type" value="Genomic_DNA"/>
</dbReference>
<sequence>MMNTSISLNALFDFLQSLPLTADNKTWLAGKLIESARQESQDLPGQMTVDEAKAWLEASEKRLANGEYVTEEEMEDFYRTLQ</sequence>
<dbReference type="AlphaFoldDB" id="A0A9D1ZJJ0"/>
<evidence type="ECO:0000313" key="2">
    <source>
        <dbReference type="Proteomes" id="UP000886851"/>
    </source>
</evidence>
<comment type="caution">
    <text evidence="1">The sequence shown here is derived from an EMBL/GenBank/DDBJ whole genome shotgun (WGS) entry which is preliminary data.</text>
</comment>
<reference evidence="1" key="2">
    <citation type="submission" date="2021-04" db="EMBL/GenBank/DDBJ databases">
        <authorList>
            <person name="Gilroy R."/>
        </authorList>
    </citation>
    <scope>NUCLEOTIDE SEQUENCE</scope>
    <source>
        <strain evidence="1">Gambia2-208</strain>
    </source>
</reference>
<reference evidence="1" key="1">
    <citation type="journal article" date="2021" name="PeerJ">
        <title>Extensive microbial diversity within the chicken gut microbiome revealed by metagenomics and culture.</title>
        <authorList>
            <person name="Gilroy R."/>
            <person name="Ravi A."/>
            <person name="Getino M."/>
            <person name="Pursley I."/>
            <person name="Horton D.L."/>
            <person name="Alikhan N.F."/>
            <person name="Baker D."/>
            <person name="Gharbi K."/>
            <person name="Hall N."/>
            <person name="Watson M."/>
            <person name="Adriaenssens E.M."/>
            <person name="Foster-Nyarko E."/>
            <person name="Jarju S."/>
            <person name="Secka A."/>
            <person name="Antonio M."/>
            <person name="Oren A."/>
            <person name="Chaudhuri R.R."/>
            <person name="La Ragione R."/>
            <person name="Hildebrand F."/>
            <person name="Pallen M.J."/>
        </authorList>
    </citation>
    <scope>NUCLEOTIDE SEQUENCE</scope>
    <source>
        <strain evidence="1">Gambia2-208</strain>
    </source>
</reference>
<evidence type="ECO:0000313" key="1">
    <source>
        <dbReference type="EMBL" id="HIY87317.1"/>
    </source>
</evidence>
<name>A0A9D1ZJJ0_9BACE</name>